<protein>
    <submittedName>
        <fullName evidence="2">Uncharacterized protein</fullName>
    </submittedName>
</protein>
<reference evidence="2" key="2">
    <citation type="journal article" date="2008" name="Genome Biol.">
        <title>Improved genome assembly and evidence-based global gene model set for the chordate Ciona intestinalis: new insight into intron and operon populations.</title>
        <authorList>
            <person name="Satou Y."/>
            <person name="Mineta K."/>
            <person name="Ogasawara M."/>
            <person name="Sasakura Y."/>
            <person name="Shoguchi E."/>
            <person name="Ueno K."/>
            <person name="Yamada L."/>
            <person name="Matsumoto J."/>
            <person name="Wasserscheid J."/>
            <person name="Dewar K."/>
            <person name="Wiley G.B."/>
            <person name="Macmil S.L."/>
            <person name="Roe B.A."/>
            <person name="Zeller R.W."/>
            <person name="Hastings K.E."/>
            <person name="Lemaire P."/>
            <person name="Lindquist E."/>
            <person name="Endo T."/>
            <person name="Hotta K."/>
            <person name="Inaba K."/>
        </authorList>
    </citation>
    <scope>NUCLEOTIDE SEQUENCE [LARGE SCALE GENOMIC DNA]</scope>
    <source>
        <strain evidence="2">wild type</strain>
    </source>
</reference>
<feature type="compositionally biased region" description="Polar residues" evidence="1">
    <location>
        <begin position="15"/>
        <end position="24"/>
    </location>
</feature>
<evidence type="ECO:0000256" key="1">
    <source>
        <dbReference type="SAM" id="MobiDB-lite"/>
    </source>
</evidence>
<organism evidence="2 3">
    <name type="scientific">Ciona intestinalis</name>
    <name type="common">Transparent sea squirt</name>
    <name type="synonym">Ascidia intestinalis</name>
    <dbReference type="NCBI Taxonomy" id="7719"/>
    <lineage>
        <taxon>Eukaryota</taxon>
        <taxon>Metazoa</taxon>
        <taxon>Chordata</taxon>
        <taxon>Tunicata</taxon>
        <taxon>Ascidiacea</taxon>
        <taxon>Phlebobranchia</taxon>
        <taxon>Cionidae</taxon>
        <taxon>Ciona</taxon>
    </lineage>
</organism>
<dbReference type="EMBL" id="EAAA01003013">
    <property type="status" value="NOT_ANNOTATED_CDS"/>
    <property type="molecule type" value="Genomic_DNA"/>
</dbReference>
<dbReference type="AlphaFoldDB" id="H2XUW9"/>
<reference evidence="2" key="3">
    <citation type="submission" date="2025-08" db="UniProtKB">
        <authorList>
            <consortium name="Ensembl"/>
        </authorList>
    </citation>
    <scope>IDENTIFICATION</scope>
</reference>
<sequence>HFRNPLHLWRENQEVPITNTSNTQRPRKLSTRELNKFDNQGISKKL</sequence>
<dbReference type="InParanoid" id="H2XUW9"/>
<dbReference type="Proteomes" id="UP000008144">
    <property type="component" value="Chromosome 9"/>
</dbReference>
<name>H2XUW9_CIOIN</name>
<dbReference type="Ensembl" id="ENSCINT00000037247.1">
    <property type="protein sequence ID" value="ENSCINP00000033453.1"/>
    <property type="gene ID" value="ENSCING00000019055.1"/>
</dbReference>
<accession>H2XUW9</accession>
<dbReference type="HOGENOM" id="CLU_3193706_0_0_1"/>
<feature type="region of interest" description="Disordered" evidence="1">
    <location>
        <begin position="1"/>
        <end position="46"/>
    </location>
</feature>
<feature type="compositionally biased region" description="Polar residues" evidence="1">
    <location>
        <begin position="37"/>
        <end position="46"/>
    </location>
</feature>
<proteinExistence type="predicted"/>
<reference evidence="2" key="4">
    <citation type="submission" date="2025-09" db="UniProtKB">
        <authorList>
            <consortium name="Ensembl"/>
        </authorList>
    </citation>
    <scope>IDENTIFICATION</scope>
</reference>
<evidence type="ECO:0000313" key="3">
    <source>
        <dbReference type="Proteomes" id="UP000008144"/>
    </source>
</evidence>
<reference evidence="3" key="1">
    <citation type="journal article" date="2002" name="Science">
        <title>The draft genome of Ciona intestinalis: insights into chordate and vertebrate origins.</title>
        <authorList>
            <person name="Dehal P."/>
            <person name="Satou Y."/>
            <person name="Campbell R.K."/>
            <person name="Chapman J."/>
            <person name="Degnan B."/>
            <person name="De Tomaso A."/>
            <person name="Davidson B."/>
            <person name="Di Gregorio A."/>
            <person name="Gelpke M."/>
            <person name="Goodstein D.M."/>
            <person name="Harafuji N."/>
            <person name="Hastings K.E."/>
            <person name="Ho I."/>
            <person name="Hotta K."/>
            <person name="Huang W."/>
            <person name="Kawashima T."/>
            <person name="Lemaire P."/>
            <person name="Martinez D."/>
            <person name="Meinertzhagen I.A."/>
            <person name="Necula S."/>
            <person name="Nonaka M."/>
            <person name="Putnam N."/>
            <person name="Rash S."/>
            <person name="Saiga H."/>
            <person name="Satake M."/>
            <person name="Terry A."/>
            <person name="Yamada L."/>
            <person name="Wang H.G."/>
            <person name="Awazu S."/>
            <person name="Azumi K."/>
            <person name="Boore J."/>
            <person name="Branno M."/>
            <person name="Chin-Bow S."/>
            <person name="DeSantis R."/>
            <person name="Doyle S."/>
            <person name="Francino P."/>
            <person name="Keys D.N."/>
            <person name="Haga S."/>
            <person name="Hayashi H."/>
            <person name="Hino K."/>
            <person name="Imai K.S."/>
            <person name="Inaba K."/>
            <person name="Kano S."/>
            <person name="Kobayashi K."/>
            <person name="Kobayashi M."/>
            <person name="Lee B.I."/>
            <person name="Makabe K.W."/>
            <person name="Manohar C."/>
            <person name="Matassi G."/>
            <person name="Medina M."/>
            <person name="Mochizuki Y."/>
            <person name="Mount S."/>
            <person name="Morishita T."/>
            <person name="Miura S."/>
            <person name="Nakayama A."/>
            <person name="Nishizaka S."/>
            <person name="Nomoto H."/>
            <person name="Ohta F."/>
            <person name="Oishi K."/>
            <person name="Rigoutsos I."/>
            <person name="Sano M."/>
            <person name="Sasaki A."/>
            <person name="Sasakura Y."/>
            <person name="Shoguchi E."/>
            <person name="Shin-i T."/>
            <person name="Spagnuolo A."/>
            <person name="Stainier D."/>
            <person name="Suzuki M.M."/>
            <person name="Tassy O."/>
            <person name="Takatori N."/>
            <person name="Tokuoka M."/>
            <person name="Yagi K."/>
            <person name="Yoshizaki F."/>
            <person name="Wada S."/>
            <person name="Zhang C."/>
            <person name="Hyatt P.D."/>
            <person name="Larimer F."/>
            <person name="Detter C."/>
            <person name="Doggett N."/>
            <person name="Glavina T."/>
            <person name="Hawkins T."/>
            <person name="Richardson P."/>
            <person name="Lucas S."/>
            <person name="Kohara Y."/>
            <person name="Levine M."/>
            <person name="Satoh N."/>
            <person name="Rokhsar D.S."/>
        </authorList>
    </citation>
    <scope>NUCLEOTIDE SEQUENCE [LARGE SCALE GENOMIC DNA]</scope>
</reference>
<evidence type="ECO:0000313" key="2">
    <source>
        <dbReference type="Ensembl" id="ENSCINP00000033453.1"/>
    </source>
</evidence>
<keyword evidence="3" id="KW-1185">Reference proteome</keyword>